<reference evidence="4 5" key="1">
    <citation type="journal article" date="1992" name="Lakartidningen">
        <title>[Penicillin V and not amoxicillin is the first choice preparation in acute otitis].</title>
        <authorList>
            <person name="Kamme C."/>
            <person name="Lundgren K."/>
            <person name="Prellner K."/>
        </authorList>
    </citation>
    <scope>NUCLEOTIDE SEQUENCE [LARGE SCALE GENOMIC DNA]</scope>
    <source>
        <strain evidence="4 5">W1</strain>
    </source>
</reference>
<evidence type="ECO:0000256" key="1">
    <source>
        <dbReference type="ARBA" id="ARBA00022737"/>
    </source>
</evidence>
<proteinExistence type="predicted"/>
<dbReference type="Pfam" id="PF13637">
    <property type="entry name" value="Ank_4"/>
    <property type="match status" value="1"/>
</dbReference>
<organism evidence="4 5">
    <name type="scientific">Brachyspira aalborgi</name>
    <dbReference type="NCBI Taxonomy" id="29522"/>
    <lineage>
        <taxon>Bacteria</taxon>
        <taxon>Pseudomonadati</taxon>
        <taxon>Spirochaetota</taxon>
        <taxon>Spirochaetia</taxon>
        <taxon>Brachyspirales</taxon>
        <taxon>Brachyspiraceae</taxon>
        <taxon>Brachyspira</taxon>
    </lineage>
</organism>
<feature type="repeat" description="ANK" evidence="3">
    <location>
        <begin position="243"/>
        <end position="277"/>
    </location>
</feature>
<feature type="repeat" description="ANK" evidence="3">
    <location>
        <begin position="60"/>
        <end position="85"/>
    </location>
</feature>
<dbReference type="SMART" id="SM00248">
    <property type="entry name" value="ANK"/>
    <property type="match status" value="7"/>
</dbReference>
<dbReference type="InterPro" id="IPR036770">
    <property type="entry name" value="Ankyrin_rpt-contain_sf"/>
</dbReference>
<feature type="repeat" description="ANK" evidence="3">
    <location>
        <begin position="141"/>
        <end position="173"/>
    </location>
</feature>
<keyword evidence="1" id="KW-0677">Repeat</keyword>
<dbReference type="AlphaFoldDB" id="A0A5C8CEV9"/>
<dbReference type="SUPFAM" id="SSF48403">
    <property type="entry name" value="Ankyrin repeat"/>
    <property type="match status" value="1"/>
</dbReference>
<dbReference type="Pfam" id="PF12796">
    <property type="entry name" value="Ank_2"/>
    <property type="match status" value="1"/>
</dbReference>
<evidence type="ECO:0000256" key="2">
    <source>
        <dbReference type="ARBA" id="ARBA00023043"/>
    </source>
</evidence>
<gene>
    <name evidence="4" type="ORF">EPJ80_11830</name>
</gene>
<dbReference type="PANTHER" id="PTHR24126">
    <property type="entry name" value="ANKYRIN REPEAT, PH AND SEC7 DOMAIN CONTAINING PROTEIN SECG-RELATED"/>
    <property type="match status" value="1"/>
</dbReference>
<dbReference type="InterPro" id="IPR002110">
    <property type="entry name" value="Ankyrin_rpt"/>
</dbReference>
<accession>A0A5C8CEV9</accession>
<dbReference type="PANTHER" id="PTHR24126:SF14">
    <property type="entry name" value="ANK_REP_REGION DOMAIN-CONTAINING PROTEIN"/>
    <property type="match status" value="1"/>
</dbReference>
<dbReference type="EMBL" id="SAXT01000008">
    <property type="protein sequence ID" value="TXJ10901.1"/>
    <property type="molecule type" value="Genomic_DNA"/>
</dbReference>
<evidence type="ECO:0000313" key="4">
    <source>
        <dbReference type="EMBL" id="TXJ10901.1"/>
    </source>
</evidence>
<dbReference type="PROSITE" id="PS50088">
    <property type="entry name" value="ANK_REPEAT"/>
    <property type="match status" value="3"/>
</dbReference>
<dbReference type="PRINTS" id="PR01415">
    <property type="entry name" value="ANKYRIN"/>
</dbReference>
<keyword evidence="2 3" id="KW-0040">ANK repeat</keyword>
<protein>
    <submittedName>
        <fullName evidence="4">Ankyrin repeat domain-containing protein</fullName>
    </submittedName>
</protein>
<name>A0A5C8CEV9_9SPIR</name>
<evidence type="ECO:0000313" key="5">
    <source>
        <dbReference type="Proteomes" id="UP000325116"/>
    </source>
</evidence>
<evidence type="ECO:0000256" key="3">
    <source>
        <dbReference type="PROSITE-ProRule" id="PRU00023"/>
    </source>
</evidence>
<comment type="caution">
    <text evidence="4">The sequence shown here is derived from an EMBL/GenBank/DDBJ whole genome shotgun (WGS) entry which is preliminary data.</text>
</comment>
<dbReference type="PROSITE" id="PS50297">
    <property type="entry name" value="ANK_REP_REGION"/>
    <property type="match status" value="1"/>
</dbReference>
<dbReference type="Pfam" id="PF00023">
    <property type="entry name" value="Ank"/>
    <property type="match status" value="1"/>
</dbReference>
<dbReference type="Gene3D" id="1.25.40.20">
    <property type="entry name" value="Ankyrin repeat-containing domain"/>
    <property type="match status" value="2"/>
</dbReference>
<dbReference type="Proteomes" id="UP000325116">
    <property type="component" value="Unassembled WGS sequence"/>
</dbReference>
<sequence>MKRIILLFLIISNFLFSQNYIGYQISQNNDLMKSIENNDIESVKNILRYGNNLDIYNNKYGMSSLMYAAKLGNMEIVKELLDFGAKDFDFAFYMACMEGYWDIAQKFINEGANNFDIALTYASIGGQLDIVKELINLGAKDINGALVSACEGNHLEIVKYFIENGANVNTKAYIEPYRYYEGAERKYPITAATNIDIIKELVNAGATNLNEALIYNAKQTNRTDNIFNLLELGADINTHNYGNEKTILMYLIERENPDIEAIKKIIELGADINATDRNGNNILIRAVLFEYDKEDNGIYRIFSTPLEIMEELLKAGANMTQRNIYGNTAYRIAARNKKKDFIELFDKYRK</sequence>
<dbReference type="RefSeq" id="WP_147759147.1">
    <property type="nucleotide sequence ID" value="NZ_SAXT01000008.1"/>
</dbReference>